<dbReference type="InterPro" id="IPR009057">
    <property type="entry name" value="Homeodomain-like_sf"/>
</dbReference>
<name>A0AAW0A343_9AGAR</name>
<dbReference type="AlphaFoldDB" id="A0AAW0A343"/>
<protein>
    <recommendedName>
        <fullName evidence="3">Transposase</fullName>
    </recommendedName>
</protein>
<keyword evidence="2" id="KW-1185">Reference proteome</keyword>
<dbReference type="Proteomes" id="UP001362999">
    <property type="component" value="Unassembled WGS sequence"/>
</dbReference>
<dbReference type="EMBL" id="JAWWNJ010000092">
    <property type="protein sequence ID" value="KAK6997346.1"/>
    <property type="molecule type" value="Genomic_DNA"/>
</dbReference>
<dbReference type="PANTHER" id="PTHR46564">
    <property type="entry name" value="TRANSPOSASE"/>
    <property type="match status" value="1"/>
</dbReference>
<sequence length="184" mass="21039">MSAHMSVPDIAAATDISERTIYRIIRTWRTTGDHVQIPLQLGRPRILTSFDVAYLEGLVARTPDIYLFELQECLYEATGLDVAKTTICDALLRMGYVRVHISRTALEAEENKRLGFQCEVGQHPPRRLVFIDEAACNRHTTRRQMAWAPIGMRARRHDFFVRGIRYSVLPAICLDGILHFDVLT</sequence>
<evidence type="ECO:0000313" key="2">
    <source>
        <dbReference type="Proteomes" id="UP001362999"/>
    </source>
</evidence>
<dbReference type="SUPFAM" id="SSF46689">
    <property type="entry name" value="Homeodomain-like"/>
    <property type="match status" value="1"/>
</dbReference>
<reference evidence="1 2" key="1">
    <citation type="journal article" date="2024" name="J Genomics">
        <title>Draft genome sequencing and assembly of Favolaschia claudopus CIRM-BRFM 2984 isolated from oak limbs.</title>
        <authorList>
            <person name="Navarro D."/>
            <person name="Drula E."/>
            <person name="Chaduli D."/>
            <person name="Cazenave R."/>
            <person name="Ahrendt S."/>
            <person name="Wang J."/>
            <person name="Lipzen A."/>
            <person name="Daum C."/>
            <person name="Barry K."/>
            <person name="Grigoriev I.V."/>
            <person name="Favel A."/>
            <person name="Rosso M.N."/>
            <person name="Martin F."/>
        </authorList>
    </citation>
    <scope>NUCLEOTIDE SEQUENCE [LARGE SCALE GENOMIC DNA]</scope>
    <source>
        <strain evidence="1 2">CIRM-BRFM 2984</strain>
    </source>
</reference>
<evidence type="ECO:0000313" key="1">
    <source>
        <dbReference type="EMBL" id="KAK6997346.1"/>
    </source>
</evidence>
<accession>A0AAW0A343</accession>
<evidence type="ECO:0008006" key="3">
    <source>
        <dbReference type="Google" id="ProtNLM"/>
    </source>
</evidence>
<dbReference type="PANTHER" id="PTHR46564:SF1">
    <property type="entry name" value="TRANSPOSASE"/>
    <property type="match status" value="1"/>
</dbReference>
<gene>
    <name evidence="1" type="ORF">R3P38DRAFT_3220375</name>
</gene>
<proteinExistence type="predicted"/>
<organism evidence="1 2">
    <name type="scientific">Favolaschia claudopus</name>
    <dbReference type="NCBI Taxonomy" id="2862362"/>
    <lineage>
        <taxon>Eukaryota</taxon>
        <taxon>Fungi</taxon>
        <taxon>Dikarya</taxon>
        <taxon>Basidiomycota</taxon>
        <taxon>Agaricomycotina</taxon>
        <taxon>Agaricomycetes</taxon>
        <taxon>Agaricomycetidae</taxon>
        <taxon>Agaricales</taxon>
        <taxon>Marasmiineae</taxon>
        <taxon>Mycenaceae</taxon>
        <taxon>Favolaschia</taxon>
    </lineage>
</organism>
<comment type="caution">
    <text evidence="1">The sequence shown here is derived from an EMBL/GenBank/DDBJ whole genome shotgun (WGS) entry which is preliminary data.</text>
</comment>
<dbReference type="Pfam" id="PF13384">
    <property type="entry name" value="HTH_23"/>
    <property type="match status" value="1"/>
</dbReference>